<dbReference type="Pfam" id="PF13440">
    <property type="entry name" value="Polysacc_synt_3"/>
    <property type="match status" value="1"/>
</dbReference>
<organism evidence="7 8">
    <name type="scientific">Desulfolithobacter dissulfuricans</name>
    <dbReference type="NCBI Taxonomy" id="2795293"/>
    <lineage>
        <taxon>Bacteria</taxon>
        <taxon>Pseudomonadati</taxon>
        <taxon>Thermodesulfobacteriota</taxon>
        <taxon>Desulfobulbia</taxon>
        <taxon>Desulfobulbales</taxon>
        <taxon>Desulfobulbaceae</taxon>
        <taxon>Desulfolithobacter</taxon>
    </lineage>
</organism>
<feature type="transmembrane region" description="Helical" evidence="6">
    <location>
        <begin position="38"/>
        <end position="56"/>
    </location>
</feature>
<dbReference type="InterPro" id="IPR050833">
    <property type="entry name" value="Poly_Biosynth_Transport"/>
</dbReference>
<proteinExistence type="predicted"/>
<feature type="transmembrane region" description="Helical" evidence="6">
    <location>
        <begin position="302"/>
        <end position="323"/>
    </location>
</feature>
<keyword evidence="2" id="KW-1003">Cell membrane</keyword>
<dbReference type="Proteomes" id="UP001063350">
    <property type="component" value="Chromosome"/>
</dbReference>
<dbReference type="PANTHER" id="PTHR30250:SF26">
    <property type="entry name" value="PSMA PROTEIN"/>
    <property type="match status" value="1"/>
</dbReference>
<keyword evidence="5 6" id="KW-0472">Membrane</keyword>
<name>A0A915TXQ7_9BACT</name>
<sequence>MDIKQLIKNIFSNWGIYALSMIVSIFLTPFIIGSLGKGYYGIWVLINSLVGYMNILDFGVRPAVNRYVAKYIGLDDNDGIRRVISSSSIILLGVACIVVVITFIFAHFLPLIFNIHELDFHAIKLSLIVVGLGFAISLPLQISGAVLGAYERYDIQNLNKFLMLIARTLLIVYFLKNNKGILCLSLIVSITGIVQYLLDYISVSTIFHKVTISLGYFDPDLLKKILSFGFFSFIIQVSLQITYYIDVTVVGVFLSTSAVAVYSISASLVEYSRQLVGNMTRVFTPSLTKLFYKKRVDKISEYYVVATHYTSAISFPLVAGLAILGDEFILLWVGDGFSSSYSIMLILLIPQIVGLSQQMSAQVMFGFGRNDVLAYLEMVSAFFNLCLSIVLVKLLGMIGVALATAVPLLITHTFLLPYIVCRRLDLSISKYIKDGYFKSILNTSIMALYILCVKSIWPSDSWIVFLSTVTTAVLLYGSTGWFILLDVRTREKILRYVNGLSQYNV</sequence>
<comment type="subcellular location">
    <subcellularLocation>
        <location evidence="1">Cell membrane</location>
        <topology evidence="1">Multi-pass membrane protein</topology>
    </subcellularLocation>
</comment>
<evidence type="ECO:0000256" key="3">
    <source>
        <dbReference type="ARBA" id="ARBA00022692"/>
    </source>
</evidence>
<dbReference type="AlphaFoldDB" id="A0A915TXQ7"/>
<feature type="transmembrane region" description="Helical" evidence="6">
    <location>
        <begin position="181"/>
        <end position="204"/>
    </location>
</feature>
<evidence type="ECO:0000313" key="7">
    <source>
        <dbReference type="EMBL" id="BCO07681.1"/>
    </source>
</evidence>
<dbReference type="GO" id="GO:0005886">
    <property type="term" value="C:plasma membrane"/>
    <property type="evidence" value="ECO:0007669"/>
    <property type="project" value="UniProtKB-SubCell"/>
</dbReference>
<evidence type="ECO:0000256" key="4">
    <source>
        <dbReference type="ARBA" id="ARBA00022989"/>
    </source>
</evidence>
<gene>
    <name evidence="7" type="ORF">GF1_00570</name>
</gene>
<feature type="transmembrane region" description="Helical" evidence="6">
    <location>
        <begin position="89"/>
        <end position="113"/>
    </location>
</feature>
<dbReference type="KEGG" id="ddu:GF1_00570"/>
<dbReference type="RefSeq" id="WP_267927631.1">
    <property type="nucleotide sequence ID" value="NZ_AP024233.1"/>
</dbReference>
<protein>
    <submittedName>
        <fullName evidence="7">Polysaccharide biosynthesis protein</fullName>
    </submittedName>
</protein>
<feature type="transmembrane region" description="Helical" evidence="6">
    <location>
        <begin position="440"/>
        <end position="457"/>
    </location>
</feature>
<feature type="transmembrane region" description="Helical" evidence="6">
    <location>
        <begin position="125"/>
        <end position="150"/>
    </location>
</feature>
<feature type="transmembrane region" description="Helical" evidence="6">
    <location>
        <begin position="372"/>
        <end position="392"/>
    </location>
</feature>
<evidence type="ECO:0000313" key="8">
    <source>
        <dbReference type="Proteomes" id="UP001063350"/>
    </source>
</evidence>
<evidence type="ECO:0000256" key="2">
    <source>
        <dbReference type="ARBA" id="ARBA00022475"/>
    </source>
</evidence>
<evidence type="ECO:0000256" key="1">
    <source>
        <dbReference type="ARBA" id="ARBA00004651"/>
    </source>
</evidence>
<evidence type="ECO:0000256" key="6">
    <source>
        <dbReference type="SAM" id="Phobius"/>
    </source>
</evidence>
<feature type="transmembrane region" description="Helical" evidence="6">
    <location>
        <begin position="398"/>
        <end position="420"/>
    </location>
</feature>
<keyword evidence="8" id="KW-1185">Reference proteome</keyword>
<dbReference type="EMBL" id="AP024233">
    <property type="protein sequence ID" value="BCO07681.1"/>
    <property type="molecule type" value="Genomic_DNA"/>
</dbReference>
<feature type="transmembrane region" description="Helical" evidence="6">
    <location>
        <begin position="329"/>
        <end position="352"/>
    </location>
</feature>
<accession>A0A915TXQ7</accession>
<feature type="transmembrane region" description="Helical" evidence="6">
    <location>
        <begin position="251"/>
        <end position="271"/>
    </location>
</feature>
<dbReference type="PANTHER" id="PTHR30250">
    <property type="entry name" value="PST FAMILY PREDICTED COLANIC ACID TRANSPORTER"/>
    <property type="match status" value="1"/>
</dbReference>
<feature type="transmembrane region" description="Helical" evidence="6">
    <location>
        <begin position="463"/>
        <end position="485"/>
    </location>
</feature>
<keyword evidence="4 6" id="KW-1133">Transmembrane helix</keyword>
<keyword evidence="3 6" id="KW-0812">Transmembrane</keyword>
<evidence type="ECO:0000256" key="5">
    <source>
        <dbReference type="ARBA" id="ARBA00023136"/>
    </source>
</evidence>
<reference evidence="7" key="1">
    <citation type="submission" date="2020-12" db="EMBL/GenBank/DDBJ databases">
        <title>Desulfobium dissulfuricans gen. nov., sp. nov., a novel mesophilic, sulfate-reducing bacterium isolated from a deep-sea hydrothermal vent.</title>
        <authorList>
            <person name="Hashimoto Y."/>
            <person name="Tame A."/>
            <person name="Sawayama S."/>
            <person name="Miyazaki J."/>
            <person name="Takai K."/>
            <person name="Nakagawa S."/>
        </authorList>
    </citation>
    <scope>NUCLEOTIDE SEQUENCE</scope>
    <source>
        <strain evidence="7">GF1</strain>
    </source>
</reference>
<feature type="transmembrane region" description="Helical" evidence="6">
    <location>
        <begin position="12"/>
        <end position="32"/>
    </location>
</feature>